<dbReference type="AlphaFoldDB" id="I3XBX5"/>
<evidence type="ECO:0000313" key="1">
    <source>
        <dbReference type="EMBL" id="AFL53381.1"/>
    </source>
</evidence>
<gene>
    <name evidence="1" type="ORF">USDA257_c48460</name>
</gene>
<reference evidence="1 2" key="1">
    <citation type="journal article" date="2012" name="J. Bacteriol.">
        <title>Complete genome sequence of the broad-host-range strain Sinorhizobium fredii USDA257.</title>
        <authorList>
            <person name="Schuldes J."/>
            <person name="Rodriguez Orbegoso M."/>
            <person name="Schmeisser C."/>
            <person name="Krishnan H.B."/>
            <person name="Daniel R."/>
            <person name="Streit W.R."/>
        </authorList>
    </citation>
    <scope>NUCLEOTIDE SEQUENCE [LARGE SCALE GENOMIC DNA]</scope>
    <source>
        <strain evidence="1 2">USDA 257</strain>
    </source>
</reference>
<dbReference type="EMBL" id="CP003563">
    <property type="protein sequence ID" value="AFL53381.1"/>
    <property type="molecule type" value="Genomic_DNA"/>
</dbReference>
<accession>I3XBX5</accession>
<sequence>MLQKKFSGGRLSGAILMIFGPLAPPERSYSHEMRQVIRMQNDHFTD</sequence>
<protein>
    <submittedName>
        <fullName evidence="1">Uncharacterized protein</fullName>
    </submittedName>
</protein>
<evidence type="ECO:0000313" key="2">
    <source>
        <dbReference type="Proteomes" id="UP000006180"/>
    </source>
</evidence>
<dbReference type="Proteomes" id="UP000006180">
    <property type="component" value="Chromosome"/>
</dbReference>
<proteinExistence type="predicted"/>
<dbReference type="KEGG" id="sfd:USDA257_c48460"/>
<organism evidence="1 2">
    <name type="scientific">Sinorhizobium fredii (strain USDA 257)</name>
    <dbReference type="NCBI Taxonomy" id="1185652"/>
    <lineage>
        <taxon>Bacteria</taxon>
        <taxon>Pseudomonadati</taxon>
        <taxon>Pseudomonadota</taxon>
        <taxon>Alphaproteobacteria</taxon>
        <taxon>Hyphomicrobiales</taxon>
        <taxon>Rhizobiaceae</taxon>
        <taxon>Sinorhizobium/Ensifer group</taxon>
        <taxon>Sinorhizobium</taxon>
    </lineage>
</organism>
<dbReference type="HOGENOM" id="CLU_3189057_0_0_5"/>
<name>I3XBX5_SINF2</name>